<dbReference type="GO" id="GO:0070026">
    <property type="term" value="F:nitric oxide binding"/>
    <property type="evidence" value="ECO:0007669"/>
    <property type="project" value="TreeGrafter"/>
</dbReference>
<feature type="domain" description="Heme NO-binding" evidence="2">
    <location>
        <begin position="66"/>
        <end position="162"/>
    </location>
</feature>
<dbReference type="PANTHER" id="PTHR45655:SF10">
    <property type="entry name" value="SOLUBLE GUANYLATE CYCLASE 88E"/>
    <property type="match status" value="1"/>
</dbReference>
<feature type="compositionally biased region" description="Basic and acidic residues" evidence="1">
    <location>
        <begin position="20"/>
        <end position="33"/>
    </location>
</feature>
<dbReference type="GO" id="GO:0038060">
    <property type="term" value="P:nitric oxide-cGMP-mediated signaling"/>
    <property type="evidence" value="ECO:0007669"/>
    <property type="project" value="TreeGrafter"/>
</dbReference>
<protein>
    <recommendedName>
        <fullName evidence="2">Heme NO-binding domain-containing protein</fullName>
    </recommendedName>
</protein>
<dbReference type="GO" id="GO:0008074">
    <property type="term" value="C:guanylate cyclase complex, soluble"/>
    <property type="evidence" value="ECO:0007669"/>
    <property type="project" value="TreeGrafter"/>
</dbReference>
<dbReference type="InterPro" id="IPR038158">
    <property type="entry name" value="H-NOX_domain_sf"/>
</dbReference>
<organism evidence="3">
    <name type="scientific">Cyprideis torosa</name>
    <dbReference type="NCBI Taxonomy" id="163714"/>
    <lineage>
        <taxon>Eukaryota</taxon>
        <taxon>Metazoa</taxon>
        <taxon>Ecdysozoa</taxon>
        <taxon>Arthropoda</taxon>
        <taxon>Crustacea</taxon>
        <taxon>Oligostraca</taxon>
        <taxon>Ostracoda</taxon>
        <taxon>Podocopa</taxon>
        <taxon>Podocopida</taxon>
        <taxon>Cytherocopina</taxon>
        <taxon>Cytheroidea</taxon>
        <taxon>Cytherideidae</taxon>
        <taxon>Cyprideis</taxon>
    </lineage>
</organism>
<evidence type="ECO:0000313" key="3">
    <source>
        <dbReference type="EMBL" id="CAD7222078.1"/>
    </source>
</evidence>
<sequence length="164" mass="18299">MSKISSTTSHTIIKPPLGEKGVDLEKRTGEKGSRSALSPRHSAGSSLCPLSLCSPHIKDMGARLLIIAEGFAEYVKQTYGEEKWEDIRRASQTNQPTFSIHAVYPETTIPKLCRASVKVLGINEKQFMEELGKSFVQFVGQYGYDRVLSVLGRHMRDFLNAVRK</sequence>
<name>A0A7R8VZR2_9CRUS</name>
<dbReference type="GO" id="GO:0070482">
    <property type="term" value="P:response to oxygen levels"/>
    <property type="evidence" value="ECO:0007669"/>
    <property type="project" value="TreeGrafter"/>
</dbReference>
<dbReference type="GO" id="GO:0020037">
    <property type="term" value="F:heme binding"/>
    <property type="evidence" value="ECO:0007669"/>
    <property type="project" value="InterPro"/>
</dbReference>
<dbReference type="Pfam" id="PF07700">
    <property type="entry name" value="HNOB"/>
    <property type="match status" value="1"/>
</dbReference>
<dbReference type="OrthoDB" id="6127067at2759"/>
<dbReference type="PANTHER" id="PTHR45655">
    <property type="entry name" value="GUANYLATE CYCLASE SOLUBLE SUBUNIT BETA-2"/>
    <property type="match status" value="1"/>
</dbReference>
<dbReference type="SUPFAM" id="SSF111126">
    <property type="entry name" value="Ligand-binding domain in the NO signalling and Golgi transport"/>
    <property type="match status" value="1"/>
</dbReference>
<gene>
    <name evidence="3" type="ORF">CTOB1V02_LOCUS97</name>
</gene>
<proteinExistence type="predicted"/>
<dbReference type="EMBL" id="OB660026">
    <property type="protein sequence ID" value="CAD7222078.1"/>
    <property type="molecule type" value="Genomic_DNA"/>
</dbReference>
<dbReference type="Gene3D" id="3.90.1520.10">
    <property type="entry name" value="H-NOX domain"/>
    <property type="match status" value="1"/>
</dbReference>
<accession>A0A7R8VZR2</accession>
<dbReference type="InterPro" id="IPR011644">
    <property type="entry name" value="Heme_NO-bd"/>
</dbReference>
<feature type="region of interest" description="Disordered" evidence="1">
    <location>
        <begin position="1"/>
        <end position="46"/>
    </location>
</feature>
<evidence type="ECO:0000256" key="1">
    <source>
        <dbReference type="SAM" id="MobiDB-lite"/>
    </source>
</evidence>
<evidence type="ECO:0000259" key="2">
    <source>
        <dbReference type="Pfam" id="PF07700"/>
    </source>
</evidence>
<dbReference type="AlphaFoldDB" id="A0A7R8VZR2"/>
<reference evidence="3" key="1">
    <citation type="submission" date="2020-11" db="EMBL/GenBank/DDBJ databases">
        <authorList>
            <person name="Tran Van P."/>
        </authorList>
    </citation>
    <scope>NUCLEOTIDE SEQUENCE</scope>
</reference>
<dbReference type="GO" id="GO:0004383">
    <property type="term" value="F:guanylate cyclase activity"/>
    <property type="evidence" value="ECO:0007669"/>
    <property type="project" value="TreeGrafter"/>
</dbReference>
<feature type="compositionally biased region" description="Low complexity" evidence="1">
    <location>
        <begin position="1"/>
        <end position="13"/>
    </location>
</feature>
<dbReference type="InterPro" id="IPR024096">
    <property type="entry name" value="NO_sig/Golgi_transp_ligand-bd"/>
</dbReference>
<dbReference type="GO" id="GO:0019826">
    <property type="term" value="F:oxygen sensor activity"/>
    <property type="evidence" value="ECO:0007669"/>
    <property type="project" value="TreeGrafter"/>
</dbReference>